<proteinExistence type="predicted"/>
<evidence type="ECO:0000259" key="2">
    <source>
        <dbReference type="Pfam" id="PF00534"/>
    </source>
</evidence>
<feature type="domain" description="Glycosyltransferase subfamily 4-like N-terminal" evidence="3">
    <location>
        <begin position="103"/>
        <end position="201"/>
    </location>
</feature>
<dbReference type="OrthoDB" id="5789237at2759"/>
<dbReference type="Pfam" id="PF00534">
    <property type="entry name" value="Glycos_transf_1"/>
    <property type="match status" value="1"/>
</dbReference>
<evidence type="ECO:0000259" key="3">
    <source>
        <dbReference type="Pfam" id="PF13439"/>
    </source>
</evidence>
<organism evidence="4 5">
    <name type="scientific">Meloidogyne graminicola</name>
    <dbReference type="NCBI Taxonomy" id="189291"/>
    <lineage>
        <taxon>Eukaryota</taxon>
        <taxon>Metazoa</taxon>
        <taxon>Ecdysozoa</taxon>
        <taxon>Nematoda</taxon>
        <taxon>Chromadorea</taxon>
        <taxon>Rhabditida</taxon>
        <taxon>Tylenchina</taxon>
        <taxon>Tylenchomorpha</taxon>
        <taxon>Tylenchoidea</taxon>
        <taxon>Meloidogynidae</taxon>
        <taxon>Meloidogyninae</taxon>
        <taxon>Meloidogyne</taxon>
    </lineage>
</organism>
<comment type="caution">
    <text evidence="4">The sequence shown here is derived from an EMBL/GenBank/DDBJ whole genome shotgun (WGS) entry which is preliminary data.</text>
</comment>
<dbReference type="Proteomes" id="UP000605970">
    <property type="component" value="Unassembled WGS sequence"/>
</dbReference>
<dbReference type="CDD" id="cd03802">
    <property type="entry name" value="GT4_AviGT4-like"/>
    <property type="match status" value="1"/>
</dbReference>
<evidence type="ECO:0000313" key="4">
    <source>
        <dbReference type="EMBL" id="KAF7637193.1"/>
    </source>
</evidence>
<protein>
    <submittedName>
        <fullName evidence="4">Glycos_transf_1 domain-containing protein</fullName>
    </submittedName>
</protein>
<keyword evidence="1" id="KW-0328">Glycosyltransferase</keyword>
<keyword evidence="1" id="KW-0808">Transferase</keyword>
<dbReference type="EMBL" id="JABEBT010000022">
    <property type="protein sequence ID" value="KAF7637193.1"/>
    <property type="molecule type" value="Genomic_DNA"/>
</dbReference>
<dbReference type="GO" id="GO:0016757">
    <property type="term" value="F:glycosyltransferase activity"/>
    <property type="evidence" value="ECO:0007669"/>
    <property type="project" value="UniProtKB-KW"/>
</dbReference>
<dbReference type="InterPro" id="IPR001296">
    <property type="entry name" value="Glyco_trans_1"/>
</dbReference>
<dbReference type="Pfam" id="PF13439">
    <property type="entry name" value="Glyco_transf_4"/>
    <property type="match status" value="1"/>
</dbReference>
<dbReference type="Gene3D" id="3.40.50.2000">
    <property type="entry name" value="Glycogen Phosphorylase B"/>
    <property type="match status" value="2"/>
</dbReference>
<accession>A0A8S9ZVL9</accession>
<dbReference type="InterPro" id="IPR028098">
    <property type="entry name" value="Glyco_trans_4-like_N"/>
</dbReference>
<gene>
    <name evidence="4" type="ORF">Mgra_00003366</name>
</gene>
<dbReference type="AlphaFoldDB" id="A0A8S9ZVL9"/>
<keyword evidence="5" id="KW-1185">Reference proteome</keyword>
<dbReference type="PANTHER" id="PTHR12526">
    <property type="entry name" value="GLYCOSYLTRANSFERASE"/>
    <property type="match status" value="1"/>
</dbReference>
<sequence>MEAAALTSHINGIVKENVVIVNKCEDKPNKNGYHQNGYLNGICKNEIKNSGNESTTNGLINGHSKDLLNGNSITHIPRPLRPNQRLRIAQIAPLYESVPPKMYGGTERVVHYLTEELVRRGHKVTLFCSSDSKSSAEMITNNFWTALRLNPVCMTIIPFLCMLEDVRKRQDEFDILHFHTIEHFGMLKDIFNRSVTTLHGKLCVPDLVPLFNCFNYAKLISISDNQRTHLKFEKPNFIGTVHHGIPKNLFNFTEKPKGDNPYLAFLGRIAEEKRPDLAIKIAVKANIPLKIAAKIDKVDIEYWENEVKPLIEQNNELVEYIGEISDNEKGEFLGNARALLFSIDWPEPFGLVLAESMACGTPIVARPCGSVPEVVEDGVTGIIFDTIDEGVEAVKRVHKMDRTLVRNTFEKRFTSEIMAENYLKVN</sequence>
<dbReference type="PANTHER" id="PTHR12526:SF595">
    <property type="entry name" value="BLL5217 PROTEIN"/>
    <property type="match status" value="1"/>
</dbReference>
<dbReference type="SUPFAM" id="SSF53756">
    <property type="entry name" value="UDP-Glycosyltransferase/glycogen phosphorylase"/>
    <property type="match status" value="1"/>
</dbReference>
<evidence type="ECO:0000313" key="5">
    <source>
        <dbReference type="Proteomes" id="UP000605970"/>
    </source>
</evidence>
<reference evidence="4" key="1">
    <citation type="journal article" date="2020" name="Ecol. Evol.">
        <title>Genome structure and content of the rice root-knot nematode (Meloidogyne graminicola).</title>
        <authorList>
            <person name="Phan N.T."/>
            <person name="Danchin E.G.J."/>
            <person name="Klopp C."/>
            <person name="Perfus-Barbeoch L."/>
            <person name="Kozlowski D.K."/>
            <person name="Koutsovoulos G.D."/>
            <person name="Lopez-Roques C."/>
            <person name="Bouchez O."/>
            <person name="Zahm M."/>
            <person name="Besnard G."/>
            <person name="Bellafiore S."/>
        </authorList>
    </citation>
    <scope>NUCLEOTIDE SEQUENCE</scope>
    <source>
        <strain evidence="4">VN-18</strain>
    </source>
</reference>
<feature type="domain" description="Glycosyl transferase family 1" evidence="2">
    <location>
        <begin position="254"/>
        <end position="397"/>
    </location>
</feature>
<name>A0A8S9ZVL9_9BILA</name>
<evidence type="ECO:0000256" key="1">
    <source>
        <dbReference type="ARBA" id="ARBA00022676"/>
    </source>
</evidence>